<reference evidence="6 7" key="1">
    <citation type="submission" date="2016-03" db="EMBL/GenBank/DDBJ databases">
        <title>Draft genome sequence of the Fonsecaea monophora CBS 269.37.</title>
        <authorList>
            <person name="Bombassaro A."/>
            <person name="Vinicius W.A."/>
            <person name="De Hoog S."/>
            <person name="Sun J."/>
            <person name="Souza E.M."/>
            <person name="Raittz R.T."/>
            <person name="Costa F."/>
            <person name="Leao A.C."/>
            <person name="Tadra-Sfeir M.Z."/>
            <person name="Baura V."/>
            <person name="Balsanelli E."/>
            <person name="Pedrosa F.O."/>
            <person name="Moreno L.F."/>
            <person name="Steffens M.B."/>
            <person name="Xi L."/>
            <person name="Bocca A.L."/>
            <person name="Felipe M.S."/>
            <person name="Teixeira M."/>
            <person name="Telles Filho F.Q."/>
            <person name="Azevedo C.M."/>
            <person name="Gomes R."/>
            <person name="Vicente V.A."/>
        </authorList>
    </citation>
    <scope>NUCLEOTIDE SEQUENCE [LARGE SCALE GENOMIC DNA]</scope>
    <source>
        <strain evidence="6 7">CBS 269.37</strain>
    </source>
</reference>
<dbReference type="PANTHER" id="PTHR43618">
    <property type="entry name" value="7-ALPHA-HYDROXYSTEROID DEHYDROGENASE"/>
    <property type="match status" value="1"/>
</dbReference>
<keyword evidence="2" id="KW-0521">NADP</keyword>
<dbReference type="SUPFAM" id="SSF51735">
    <property type="entry name" value="NAD(P)-binding Rossmann-fold domains"/>
    <property type="match status" value="1"/>
</dbReference>
<dbReference type="InterPro" id="IPR052178">
    <property type="entry name" value="Sec_Metab_Biosynth_SDR"/>
</dbReference>
<feature type="domain" description="Ketoreductase" evidence="5">
    <location>
        <begin position="16"/>
        <end position="219"/>
    </location>
</feature>
<dbReference type="GeneID" id="34597211"/>
<evidence type="ECO:0000256" key="1">
    <source>
        <dbReference type="ARBA" id="ARBA00006484"/>
    </source>
</evidence>
<dbReference type="RefSeq" id="XP_022515759.1">
    <property type="nucleotide sequence ID" value="XM_022652015.1"/>
</dbReference>
<dbReference type="PROSITE" id="PS00061">
    <property type="entry name" value="ADH_SHORT"/>
    <property type="match status" value="1"/>
</dbReference>
<comment type="caution">
    <text evidence="6">The sequence shown here is derived from an EMBL/GenBank/DDBJ whole genome shotgun (WGS) entry which is preliminary data.</text>
</comment>
<accession>A0A177FI21</accession>
<dbReference type="InterPro" id="IPR002347">
    <property type="entry name" value="SDR_fam"/>
</dbReference>
<proteinExistence type="inferred from homology"/>
<dbReference type="PRINTS" id="PR00081">
    <property type="entry name" value="GDHRDH"/>
</dbReference>
<organism evidence="6 7">
    <name type="scientific">Fonsecaea monophora</name>
    <dbReference type="NCBI Taxonomy" id="254056"/>
    <lineage>
        <taxon>Eukaryota</taxon>
        <taxon>Fungi</taxon>
        <taxon>Dikarya</taxon>
        <taxon>Ascomycota</taxon>
        <taxon>Pezizomycotina</taxon>
        <taxon>Eurotiomycetes</taxon>
        <taxon>Chaetothyriomycetidae</taxon>
        <taxon>Chaetothyriales</taxon>
        <taxon>Herpotrichiellaceae</taxon>
        <taxon>Fonsecaea</taxon>
    </lineage>
</organism>
<dbReference type="GO" id="GO:0016491">
    <property type="term" value="F:oxidoreductase activity"/>
    <property type="evidence" value="ECO:0007669"/>
    <property type="project" value="UniProtKB-KW"/>
</dbReference>
<dbReference type="OrthoDB" id="294295at2759"/>
<dbReference type="PANTHER" id="PTHR43618:SF3">
    <property type="entry name" value="NAD(P)-BINDING PROTEIN"/>
    <property type="match status" value="1"/>
</dbReference>
<comment type="similarity">
    <text evidence="1 4">Belongs to the short-chain dehydrogenases/reductases (SDR) family.</text>
</comment>
<keyword evidence="3" id="KW-0560">Oxidoreductase</keyword>
<keyword evidence="7" id="KW-1185">Reference proteome</keyword>
<dbReference type="Gene3D" id="3.40.50.720">
    <property type="entry name" value="NAD(P)-binding Rossmann-like Domain"/>
    <property type="match status" value="1"/>
</dbReference>
<dbReference type="Proteomes" id="UP000077002">
    <property type="component" value="Unassembled WGS sequence"/>
</dbReference>
<dbReference type="Pfam" id="PF00106">
    <property type="entry name" value="adh_short"/>
    <property type="match status" value="1"/>
</dbReference>
<dbReference type="InterPro" id="IPR020904">
    <property type="entry name" value="Sc_DH/Rdtase_CS"/>
</dbReference>
<gene>
    <name evidence="6" type="ORF">AYO21_02034</name>
</gene>
<dbReference type="AlphaFoldDB" id="A0A177FI21"/>
<dbReference type="InterPro" id="IPR057326">
    <property type="entry name" value="KR_dom"/>
</dbReference>
<dbReference type="PRINTS" id="PR00080">
    <property type="entry name" value="SDRFAMILY"/>
</dbReference>
<sequence>MSSIPDFQNLFRLDGKVALVTGGSRGLGLHAATALLLAGARKVIVTARKSDGPHGLDQAVERLNKLPGTTGRAVAVAADISKADEIQILLDEVKATEPQLDILVANAGTAWGGPFDTTPDAGVAKVLDLNVRSVFNLIRLKNQSLTPDSFAPLLQRAGTDIDPARVIIVSSTAGSHVPHIGEHGTIIYSASKAAADHLARNLAVELGPRNIVVNSVAPGFFPSKLASGLIQSLGGLEQLERENPRKRLGVSSDIAGITVFLSSPASSWM</sequence>
<evidence type="ECO:0000259" key="5">
    <source>
        <dbReference type="SMART" id="SM00822"/>
    </source>
</evidence>
<dbReference type="EMBL" id="LVKK01000008">
    <property type="protein sequence ID" value="OAG43807.1"/>
    <property type="molecule type" value="Genomic_DNA"/>
</dbReference>
<protein>
    <recommendedName>
        <fullName evidence="5">Ketoreductase domain-containing protein</fullName>
    </recommendedName>
</protein>
<evidence type="ECO:0000313" key="7">
    <source>
        <dbReference type="Proteomes" id="UP000077002"/>
    </source>
</evidence>
<dbReference type="SMART" id="SM00822">
    <property type="entry name" value="PKS_KR"/>
    <property type="match status" value="1"/>
</dbReference>
<evidence type="ECO:0000256" key="2">
    <source>
        <dbReference type="ARBA" id="ARBA00022857"/>
    </source>
</evidence>
<evidence type="ECO:0000256" key="3">
    <source>
        <dbReference type="ARBA" id="ARBA00023002"/>
    </source>
</evidence>
<name>A0A177FI21_9EURO</name>
<evidence type="ECO:0000256" key="4">
    <source>
        <dbReference type="RuleBase" id="RU000363"/>
    </source>
</evidence>
<evidence type="ECO:0000313" key="6">
    <source>
        <dbReference type="EMBL" id="OAG43807.1"/>
    </source>
</evidence>
<dbReference type="InterPro" id="IPR036291">
    <property type="entry name" value="NAD(P)-bd_dom_sf"/>
</dbReference>